<gene>
    <name evidence="2" type="ORF">HYH02_001125</name>
</gene>
<keyword evidence="3" id="KW-1185">Reference proteome</keyword>
<sequence length="76" mass="7898">MGGSVHIIKSKAEFDEFVAKGKAEDKPDLAELLEVTAMPTFIIIRGGQLAARQTGANQDKVKAFVAEAVGAAVAVA</sequence>
<dbReference type="Proteomes" id="UP000613740">
    <property type="component" value="Unassembled WGS sequence"/>
</dbReference>
<evidence type="ECO:0000313" key="2">
    <source>
        <dbReference type="EMBL" id="KAG2454085.1"/>
    </source>
</evidence>
<dbReference type="Pfam" id="PF00085">
    <property type="entry name" value="Thioredoxin"/>
    <property type="match status" value="1"/>
</dbReference>
<dbReference type="Gene3D" id="3.40.30.10">
    <property type="entry name" value="Glutaredoxin"/>
    <property type="match status" value="1"/>
</dbReference>
<name>A0A836BCU8_9CHLO</name>
<comment type="caution">
    <text evidence="2">The sequence shown here is derived from an EMBL/GenBank/DDBJ whole genome shotgun (WGS) entry which is preliminary data.</text>
</comment>
<dbReference type="EMBL" id="JAEHOD010000002">
    <property type="protein sequence ID" value="KAG2454085.1"/>
    <property type="molecule type" value="Genomic_DNA"/>
</dbReference>
<proteinExistence type="predicted"/>
<accession>A0A836BCU8</accession>
<dbReference type="AlphaFoldDB" id="A0A836BCU8"/>
<protein>
    <recommendedName>
        <fullName evidence="1">Thioredoxin domain-containing protein</fullName>
    </recommendedName>
</protein>
<dbReference type="InterPro" id="IPR036249">
    <property type="entry name" value="Thioredoxin-like_sf"/>
</dbReference>
<reference evidence="2" key="1">
    <citation type="journal article" date="2020" name="bioRxiv">
        <title>Comparative genomics of Chlamydomonas.</title>
        <authorList>
            <person name="Craig R.J."/>
            <person name="Hasan A.R."/>
            <person name="Ness R.W."/>
            <person name="Keightley P.D."/>
        </authorList>
    </citation>
    <scope>NUCLEOTIDE SEQUENCE</scope>
    <source>
        <strain evidence="2">CCAP 11/173</strain>
    </source>
</reference>
<dbReference type="InterPro" id="IPR013766">
    <property type="entry name" value="Thioredoxin_domain"/>
</dbReference>
<feature type="domain" description="Thioredoxin" evidence="1">
    <location>
        <begin position="18"/>
        <end position="66"/>
    </location>
</feature>
<evidence type="ECO:0000259" key="1">
    <source>
        <dbReference type="Pfam" id="PF00085"/>
    </source>
</evidence>
<organism evidence="2 3">
    <name type="scientific">Chlamydomonas schloesseri</name>
    <dbReference type="NCBI Taxonomy" id="2026947"/>
    <lineage>
        <taxon>Eukaryota</taxon>
        <taxon>Viridiplantae</taxon>
        <taxon>Chlorophyta</taxon>
        <taxon>core chlorophytes</taxon>
        <taxon>Chlorophyceae</taxon>
        <taxon>CS clade</taxon>
        <taxon>Chlamydomonadales</taxon>
        <taxon>Chlamydomonadaceae</taxon>
        <taxon>Chlamydomonas</taxon>
    </lineage>
</organism>
<evidence type="ECO:0000313" key="3">
    <source>
        <dbReference type="Proteomes" id="UP000613740"/>
    </source>
</evidence>
<dbReference type="OrthoDB" id="10263751at2759"/>
<dbReference type="SUPFAM" id="SSF52833">
    <property type="entry name" value="Thioredoxin-like"/>
    <property type="match status" value="1"/>
</dbReference>